<sequence length="151" mass="16896">MTPIACCRRIACVCHIDVKASDHPVAVSRIAFAYGLDRWGTCEAVRELRVGACCRHIAVLLDSTHSEAAIPASRSSCIFLQHTCFISLLHGSQKTPISGRSGNSRRLIRRLFVLIGQRLNATRRRRYDASQRSQITEPDRSRLEGMFESTP</sequence>
<dbReference type="Proteomes" id="UP000002287">
    <property type="component" value="Chromosome 3"/>
</dbReference>
<proteinExistence type="predicted"/>
<dbReference type="EMBL" id="CP000616">
    <property type="protein sequence ID" value="ABO59427.1"/>
    <property type="molecule type" value="Genomic_DNA"/>
</dbReference>
<organism evidence="2 3">
    <name type="scientific">Burkholderia vietnamiensis (strain G4 / LMG 22486)</name>
    <name type="common">Burkholderia cepacia (strain R1808)</name>
    <dbReference type="NCBI Taxonomy" id="269482"/>
    <lineage>
        <taxon>Bacteria</taxon>
        <taxon>Pseudomonadati</taxon>
        <taxon>Pseudomonadota</taxon>
        <taxon>Betaproteobacteria</taxon>
        <taxon>Burkholderiales</taxon>
        <taxon>Burkholderiaceae</taxon>
        <taxon>Burkholderia</taxon>
        <taxon>Burkholderia cepacia complex</taxon>
    </lineage>
</organism>
<protein>
    <submittedName>
        <fullName evidence="2">Uncharacterized protein</fullName>
    </submittedName>
</protein>
<evidence type="ECO:0000313" key="2">
    <source>
        <dbReference type="EMBL" id="ABO59427.1"/>
    </source>
</evidence>
<feature type="region of interest" description="Disordered" evidence="1">
    <location>
        <begin position="125"/>
        <end position="151"/>
    </location>
</feature>
<accession>A4JT24</accession>
<dbReference type="AlphaFoldDB" id="A4JT24"/>
<gene>
    <name evidence="2" type="ordered locus">Bcep1808_6530</name>
</gene>
<evidence type="ECO:0000313" key="3">
    <source>
        <dbReference type="Proteomes" id="UP000002287"/>
    </source>
</evidence>
<dbReference type="HOGENOM" id="CLU_1727926_0_0_4"/>
<reference evidence="3" key="1">
    <citation type="submission" date="2007-03" db="EMBL/GenBank/DDBJ databases">
        <title>Complete sequence of chromosome 3 of Burkholderia vietnamiensis G4.</title>
        <authorList>
            <consortium name="US DOE Joint Genome Institute"/>
            <person name="Copeland A."/>
            <person name="Lucas S."/>
            <person name="Lapidus A."/>
            <person name="Barry K."/>
            <person name="Detter J.C."/>
            <person name="Glavina del Rio T."/>
            <person name="Hammon N."/>
            <person name="Israni S."/>
            <person name="Dalin E."/>
            <person name="Tice H."/>
            <person name="Pitluck S."/>
            <person name="Chain P."/>
            <person name="Malfatti S."/>
            <person name="Shin M."/>
            <person name="Vergez L."/>
            <person name="Schmutz J."/>
            <person name="Larimer F."/>
            <person name="Land M."/>
            <person name="Hauser L."/>
            <person name="Kyrpides N."/>
            <person name="Tiedje J."/>
            <person name="Richardson P."/>
        </authorList>
    </citation>
    <scope>NUCLEOTIDE SEQUENCE [LARGE SCALE GENOMIC DNA]</scope>
    <source>
        <strain evidence="3">G4 / LMG 22486</strain>
    </source>
</reference>
<dbReference type="KEGG" id="bvi:Bcep1808_6530"/>
<evidence type="ECO:0000256" key="1">
    <source>
        <dbReference type="SAM" id="MobiDB-lite"/>
    </source>
</evidence>
<name>A4JT24_BURVG</name>